<sequence length="34" mass="3874">MLCLNLSDLALYTEKGGRSHKIILYKSTLHIDLI</sequence>
<organism evidence="1">
    <name type="scientific">Siphoviridae sp. cthae16</name>
    <dbReference type="NCBI Taxonomy" id="2825617"/>
    <lineage>
        <taxon>Viruses</taxon>
        <taxon>Duplodnaviria</taxon>
        <taxon>Heunggongvirae</taxon>
        <taxon>Uroviricota</taxon>
        <taxon>Caudoviricetes</taxon>
    </lineage>
</organism>
<protein>
    <submittedName>
        <fullName evidence="1">Uncharacterized protein</fullName>
    </submittedName>
</protein>
<evidence type="ECO:0000313" key="1">
    <source>
        <dbReference type="EMBL" id="DAF97125.1"/>
    </source>
</evidence>
<accession>A0A8S5URL5</accession>
<name>A0A8S5URL5_9CAUD</name>
<dbReference type="EMBL" id="BK016126">
    <property type="protein sequence ID" value="DAF97125.1"/>
    <property type="molecule type" value="Genomic_DNA"/>
</dbReference>
<reference evidence="1" key="1">
    <citation type="journal article" date="2021" name="Proc. Natl. Acad. Sci. U.S.A.">
        <title>A Catalog of Tens of Thousands of Viruses from Human Metagenomes Reveals Hidden Associations with Chronic Diseases.</title>
        <authorList>
            <person name="Tisza M.J."/>
            <person name="Buck C.B."/>
        </authorList>
    </citation>
    <scope>NUCLEOTIDE SEQUENCE</scope>
    <source>
        <strain evidence="1">Cthae16</strain>
    </source>
</reference>
<proteinExistence type="predicted"/>